<organism evidence="2">
    <name type="scientific">Haemonchus contortus</name>
    <name type="common">Barber pole worm</name>
    <dbReference type="NCBI Taxonomy" id="6289"/>
    <lineage>
        <taxon>Eukaryota</taxon>
        <taxon>Metazoa</taxon>
        <taxon>Ecdysozoa</taxon>
        <taxon>Nematoda</taxon>
        <taxon>Chromadorea</taxon>
        <taxon>Rhabditida</taxon>
        <taxon>Rhabditina</taxon>
        <taxon>Rhabditomorpha</taxon>
        <taxon>Strongyloidea</taxon>
        <taxon>Trichostrongylidae</taxon>
        <taxon>Haemonchus</taxon>
    </lineage>
</organism>
<gene>
    <name evidence="2" type="ORF">HCOI_00416300</name>
</gene>
<dbReference type="WBParaSite" id="HCON_00028070-00001">
    <property type="protein sequence ID" value="HCON_00028070-00001"/>
    <property type="gene ID" value="HCON_00028070"/>
</dbReference>
<feature type="region of interest" description="Disordered" evidence="1">
    <location>
        <begin position="353"/>
        <end position="419"/>
    </location>
</feature>
<evidence type="ECO:0000313" key="4">
    <source>
        <dbReference type="WBParaSite" id="HCON_00028070-00001"/>
    </source>
</evidence>
<reference evidence="2" key="1">
    <citation type="submission" date="2013-03" db="EMBL/GenBank/DDBJ databases">
        <authorList>
            <person name="Aslett M."/>
        </authorList>
    </citation>
    <scope>NUCLEOTIDE SEQUENCE [LARGE SCALE GENOMIC DNA]</scope>
    <source>
        <strain evidence="2">ISE/inbred ISE</strain>
    </source>
</reference>
<dbReference type="OrthoDB" id="5828268at2759"/>
<reference evidence="4" key="3">
    <citation type="submission" date="2020-12" db="UniProtKB">
        <authorList>
            <consortium name="WormBaseParasite"/>
        </authorList>
    </citation>
    <scope>IDENTIFICATION</scope>
    <source>
        <strain evidence="4">MHco3</strain>
    </source>
</reference>
<accession>W6NNP4</accession>
<dbReference type="EMBL" id="CAVP010053564">
    <property type="protein sequence ID" value="CDL93942.1"/>
    <property type="molecule type" value="Genomic_DNA"/>
</dbReference>
<reference evidence="2" key="2">
    <citation type="submission" date="2013-05" db="EMBL/GenBank/DDBJ databases">
        <title>The genome and transcriptome of Haemonchus contortus: a key model parasite for drug and vaccine discovery.</title>
        <authorList>
            <person name="Laing R."/>
            <person name="Kikuchi T."/>
            <person name="Martinelli A."/>
            <person name="Tsai I.J."/>
            <person name="Beech R.N."/>
            <person name="Redman E."/>
            <person name="Holroyd N."/>
            <person name="Bartley D.J."/>
            <person name="Beasley H."/>
            <person name="Britton C."/>
            <person name="Curran D."/>
            <person name="Devaney E."/>
            <person name="Gilabert A."/>
            <person name="Jackson F."/>
            <person name="Hunt M."/>
            <person name="Johnston S."/>
            <person name="Kryukov I."/>
            <person name="Li K."/>
            <person name="Morrison A.A."/>
            <person name="Reid A.J."/>
            <person name="Sargison N."/>
            <person name="Saunders G."/>
            <person name="Wasmuth J.D."/>
            <person name="Wolstenholme A."/>
            <person name="Berriman M."/>
            <person name="Gilleard J.S."/>
            <person name="Cotton J.A."/>
        </authorList>
    </citation>
    <scope>NUCLEOTIDE SEQUENCE [LARGE SCALE GENOMIC DNA]</scope>
    <source>
        <strain evidence="2">ISE/inbred ISE</strain>
    </source>
</reference>
<dbReference type="OMA" id="HARHVWI"/>
<evidence type="ECO:0000256" key="1">
    <source>
        <dbReference type="SAM" id="MobiDB-lite"/>
    </source>
</evidence>
<dbReference type="AlphaFoldDB" id="W6NNP4"/>
<name>W6NNP4_HAECO</name>
<feature type="compositionally biased region" description="Polar residues" evidence="1">
    <location>
        <begin position="666"/>
        <end position="698"/>
    </location>
</feature>
<feature type="compositionally biased region" description="Polar residues" evidence="1">
    <location>
        <begin position="520"/>
        <end position="531"/>
    </location>
</feature>
<feature type="compositionally biased region" description="Basic and acidic residues" evidence="1">
    <location>
        <begin position="623"/>
        <end position="636"/>
    </location>
</feature>
<evidence type="ECO:0000313" key="3">
    <source>
        <dbReference type="Proteomes" id="UP000025227"/>
    </source>
</evidence>
<sequence length="718" mass="80044">MSLEALRLVSEYMTPAGRINLAQVDASSCNELIRWEDVHSLLFDDYKVLMAGEVFRHQVESSTDSRDNLQMEQSFRLCPHARHVWIQTRLRNEHIEVLRKRSGIIESLYLSSENFDTRYPLSWDDFTMSRLRSINILQRMDQPLNLRQILDPTACQAFFPITLRHISLTGVVLTPAFMDVLLTLTNLRHLDLIGSVIDSNLAAEYVEKLGRLPNLDEMTMPPSMFSFSNQEQSVVSFSFRKLHLSKLSIYMEQFDENTFFEQLESIMPRKLEALVLYGNFFALKKSKKYGQWRKFEIVFGKMTPQVRTQWWMRDDAILMSHLVRSPPYKTADDFRPIRNSNASWRFDQAVADNEEARQARQNQPLNRILRFMRPEPPAPGVGPQRALPEPPPPPPAARRERARRRASNPPAPAVEERRPAPIMFTIPAVDGGNAGPVGVIIPSQAVSDNAAPPAPNLPQGQVQEQRPDPNVAQLPAIPEIRPASDLPGTESNRTTPRDAISSEMVPLLAPIQPSPPPPTGNQGNAFPTATVQPLAHDGNQPPAQSVQIREVPAETPASTNQPQPRVELPGELPPTSSRPQPRDEEPHLFIANVAPAGEQRSNARAANAAPNPAIRPGQAPPAEQRHAEQPDGHADEENINMMLQGMLQALVEEIVFDAVNEERMGNTISDPSPAVSTNATSAQRPATEQSSTHRTSAPVTPPPSDASQVSQPPRNRNP</sequence>
<protein>
    <submittedName>
        <fullName evidence="2 4">Protein F10G7.6</fullName>
    </submittedName>
</protein>
<feature type="compositionally biased region" description="Polar residues" evidence="1">
    <location>
        <begin position="705"/>
        <end position="718"/>
    </location>
</feature>
<evidence type="ECO:0000313" key="2">
    <source>
        <dbReference type="EMBL" id="CDL93942.1"/>
    </source>
</evidence>
<feature type="region of interest" description="Disordered" evidence="1">
    <location>
        <begin position="662"/>
        <end position="718"/>
    </location>
</feature>
<feature type="compositionally biased region" description="Low complexity" evidence="1">
    <location>
        <begin position="600"/>
        <end position="616"/>
    </location>
</feature>
<keyword evidence="3" id="KW-1185">Reference proteome</keyword>
<proteinExistence type="predicted"/>
<dbReference type="SUPFAM" id="SSF52047">
    <property type="entry name" value="RNI-like"/>
    <property type="match status" value="1"/>
</dbReference>
<dbReference type="Proteomes" id="UP000025227">
    <property type="component" value="Unplaced"/>
</dbReference>
<feature type="region of interest" description="Disordered" evidence="1">
    <location>
        <begin position="446"/>
        <end position="641"/>
    </location>
</feature>